<protein>
    <submittedName>
        <fullName evidence="1">Uncharacterized protein</fullName>
    </submittedName>
</protein>
<organism evidence="1">
    <name type="scientific">Arundo donax</name>
    <name type="common">Giant reed</name>
    <name type="synonym">Donax arundinaceus</name>
    <dbReference type="NCBI Taxonomy" id="35708"/>
    <lineage>
        <taxon>Eukaryota</taxon>
        <taxon>Viridiplantae</taxon>
        <taxon>Streptophyta</taxon>
        <taxon>Embryophyta</taxon>
        <taxon>Tracheophyta</taxon>
        <taxon>Spermatophyta</taxon>
        <taxon>Magnoliopsida</taxon>
        <taxon>Liliopsida</taxon>
        <taxon>Poales</taxon>
        <taxon>Poaceae</taxon>
        <taxon>PACMAD clade</taxon>
        <taxon>Arundinoideae</taxon>
        <taxon>Arundineae</taxon>
        <taxon>Arundo</taxon>
    </lineage>
</organism>
<proteinExistence type="predicted"/>
<name>A0A0A9B2X7_ARUDO</name>
<reference evidence="1" key="2">
    <citation type="journal article" date="2015" name="Data Brief">
        <title>Shoot transcriptome of the giant reed, Arundo donax.</title>
        <authorList>
            <person name="Barrero R.A."/>
            <person name="Guerrero F.D."/>
            <person name="Moolhuijzen P."/>
            <person name="Goolsby J.A."/>
            <person name="Tidwell J."/>
            <person name="Bellgard S.E."/>
            <person name="Bellgard M.I."/>
        </authorList>
    </citation>
    <scope>NUCLEOTIDE SEQUENCE</scope>
    <source>
        <tissue evidence="1">Shoot tissue taken approximately 20 cm above the soil surface</tissue>
    </source>
</reference>
<sequence>MTVHSPDQEDTT</sequence>
<evidence type="ECO:0000313" key="1">
    <source>
        <dbReference type="EMBL" id="JAD53647.1"/>
    </source>
</evidence>
<accession>A0A0A9B2X7</accession>
<dbReference type="EMBL" id="GBRH01244248">
    <property type="protein sequence ID" value="JAD53647.1"/>
    <property type="molecule type" value="Transcribed_RNA"/>
</dbReference>
<reference evidence="1" key="1">
    <citation type="submission" date="2014-09" db="EMBL/GenBank/DDBJ databases">
        <authorList>
            <person name="Magalhaes I.L.F."/>
            <person name="Oliveira U."/>
            <person name="Santos F.R."/>
            <person name="Vidigal T.H.D.A."/>
            <person name="Brescovit A.D."/>
            <person name="Santos A.J."/>
        </authorList>
    </citation>
    <scope>NUCLEOTIDE SEQUENCE</scope>
    <source>
        <tissue evidence="1">Shoot tissue taken approximately 20 cm above the soil surface</tissue>
    </source>
</reference>